<feature type="compositionally biased region" description="Basic and acidic residues" evidence="1">
    <location>
        <begin position="73"/>
        <end position="90"/>
    </location>
</feature>
<dbReference type="Gene3D" id="1.10.720.30">
    <property type="entry name" value="SAP domain"/>
    <property type="match status" value="1"/>
</dbReference>
<evidence type="ECO:0000313" key="2">
    <source>
        <dbReference type="EMBL" id="SQH76161.1"/>
    </source>
</evidence>
<sequence>MTQVNNPLHGIKLENLLTDLVEHYGWEELGDRIDVRCFNHDPSIKSSLRFLRKTLWAREKVEYLYLKMNKLPLPEKKPRDDHYQASDKSLRAASNRLNAHSDNNSDDDNQLNTNIWGS</sequence>
<accession>A0A330M1W6</accession>
<dbReference type="Pfam" id="PF09905">
    <property type="entry name" value="VF530"/>
    <property type="match status" value="1"/>
</dbReference>
<proteinExistence type="predicted"/>
<evidence type="ECO:0008006" key="4">
    <source>
        <dbReference type="Google" id="ProtNLM"/>
    </source>
</evidence>
<gene>
    <name evidence="2" type="ORF">SHEWBE_2195</name>
</gene>
<organism evidence="2 3">
    <name type="scientific">Shewanella benthica</name>
    <dbReference type="NCBI Taxonomy" id="43661"/>
    <lineage>
        <taxon>Bacteria</taxon>
        <taxon>Pseudomonadati</taxon>
        <taxon>Pseudomonadota</taxon>
        <taxon>Gammaproteobacteria</taxon>
        <taxon>Alteromonadales</taxon>
        <taxon>Shewanellaceae</taxon>
        <taxon>Shewanella</taxon>
    </lineage>
</organism>
<dbReference type="Proteomes" id="UP000250123">
    <property type="component" value="Chromosome SHEWBE"/>
</dbReference>
<name>A0A330M1W6_9GAMM</name>
<dbReference type="KEGG" id="sbk:SHEWBE_2195"/>
<evidence type="ECO:0000313" key="3">
    <source>
        <dbReference type="Proteomes" id="UP000250123"/>
    </source>
</evidence>
<dbReference type="EMBL" id="LS483452">
    <property type="protein sequence ID" value="SQH76161.1"/>
    <property type="molecule type" value="Genomic_DNA"/>
</dbReference>
<dbReference type="InterPro" id="IPR036361">
    <property type="entry name" value="SAP_dom_sf"/>
</dbReference>
<evidence type="ECO:0000256" key="1">
    <source>
        <dbReference type="SAM" id="MobiDB-lite"/>
    </source>
</evidence>
<dbReference type="OrthoDB" id="9806870at2"/>
<feature type="region of interest" description="Disordered" evidence="1">
    <location>
        <begin position="73"/>
        <end position="118"/>
    </location>
</feature>
<reference evidence="3" key="1">
    <citation type="submission" date="2018-06" db="EMBL/GenBank/DDBJ databases">
        <authorList>
            <person name="Cea G.-C."/>
            <person name="William W."/>
        </authorList>
    </citation>
    <scope>NUCLEOTIDE SEQUENCE [LARGE SCALE GENOMIC DNA]</scope>
    <source>
        <strain evidence="3">DB21MT-2</strain>
    </source>
</reference>
<dbReference type="GO" id="GO:0003677">
    <property type="term" value="F:DNA binding"/>
    <property type="evidence" value="ECO:0007669"/>
    <property type="project" value="InterPro"/>
</dbReference>
<dbReference type="AlphaFoldDB" id="A0A330M1W6"/>
<dbReference type="RefSeq" id="WP_005500570.1">
    <property type="nucleotide sequence ID" value="NZ_LS483452.1"/>
</dbReference>
<dbReference type="InterPro" id="IPR018668">
    <property type="entry name" value="DNA-binding_VF530-like"/>
</dbReference>
<protein>
    <recommendedName>
        <fullName evidence="4">DNA-binding protein VF_0530</fullName>
    </recommendedName>
</protein>